<evidence type="ECO:0000313" key="2">
    <source>
        <dbReference type="EMBL" id="RMX54111.1"/>
    </source>
</evidence>
<sequence length="152" mass="17225">MEEARAIHGLGKYRLSPGYDHFYVDPTKWNGRSPERQRQHISCFREFVPKSYDSYKKPSSAGHKTSLRSNKRRAKQLEPEIFTGRLPDANPPAKQTSLSPLCLSKGSRSSQLQVDKPSCSSSGDIMNPDRITGKHYDPIHRDDTKPCHKSVT</sequence>
<feature type="region of interest" description="Disordered" evidence="1">
    <location>
        <begin position="52"/>
        <end position="152"/>
    </location>
</feature>
<feature type="compositionally biased region" description="Basic and acidic residues" evidence="1">
    <location>
        <begin position="131"/>
        <end position="146"/>
    </location>
</feature>
<accession>A0A3M6UKB2</accession>
<feature type="compositionally biased region" description="Basic residues" evidence="1">
    <location>
        <begin position="65"/>
        <end position="74"/>
    </location>
</feature>
<dbReference type="Proteomes" id="UP000275408">
    <property type="component" value="Unassembled WGS sequence"/>
</dbReference>
<name>A0A3M6UKB2_POCDA</name>
<proteinExistence type="predicted"/>
<dbReference type="EMBL" id="RCHS01001325">
    <property type="protein sequence ID" value="RMX54111.1"/>
    <property type="molecule type" value="Genomic_DNA"/>
</dbReference>
<dbReference type="OrthoDB" id="5972707at2759"/>
<reference evidence="2 3" key="1">
    <citation type="journal article" date="2018" name="Sci. Rep.">
        <title>Comparative analysis of the Pocillopora damicornis genome highlights role of immune system in coral evolution.</title>
        <authorList>
            <person name="Cunning R."/>
            <person name="Bay R.A."/>
            <person name="Gillette P."/>
            <person name="Baker A.C."/>
            <person name="Traylor-Knowles N."/>
        </authorList>
    </citation>
    <scope>NUCLEOTIDE SEQUENCE [LARGE SCALE GENOMIC DNA]</scope>
    <source>
        <strain evidence="2">RSMAS</strain>
        <tissue evidence="2">Whole animal</tissue>
    </source>
</reference>
<dbReference type="AlphaFoldDB" id="A0A3M6UKB2"/>
<evidence type="ECO:0000313" key="3">
    <source>
        <dbReference type="Proteomes" id="UP000275408"/>
    </source>
</evidence>
<organism evidence="2 3">
    <name type="scientific">Pocillopora damicornis</name>
    <name type="common">Cauliflower coral</name>
    <name type="synonym">Millepora damicornis</name>
    <dbReference type="NCBI Taxonomy" id="46731"/>
    <lineage>
        <taxon>Eukaryota</taxon>
        <taxon>Metazoa</taxon>
        <taxon>Cnidaria</taxon>
        <taxon>Anthozoa</taxon>
        <taxon>Hexacorallia</taxon>
        <taxon>Scleractinia</taxon>
        <taxon>Astrocoeniina</taxon>
        <taxon>Pocilloporidae</taxon>
        <taxon>Pocillopora</taxon>
    </lineage>
</organism>
<feature type="compositionally biased region" description="Polar residues" evidence="1">
    <location>
        <begin position="106"/>
        <end position="124"/>
    </location>
</feature>
<evidence type="ECO:0000256" key="1">
    <source>
        <dbReference type="SAM" id="MobiDB-lite"/>
    </source>
</evidence>
<keyword evidence="3" id="KW-1185">Reference proteome</keyword>
<comment type="caution">
    <text evidence="2">The sequence shown here is derived from an EMBL/GenBank/DDBJ whole genome shotgun (WGS) entry which is preliminary data.</text>
</comment>
<gene>
    <name evidence="2" type="ORF">pdam_00025225</name>
</gene>
<protein>
    <submittedName>
        <fullName evidence="2">Uncharacterized protein</fullName>
    </submittedName>
</protein>